<name>A0A556UY04_BAGYA</name>
<dbReference type="InterPro" id="IPR011989">
    <property type="entry name" value="ARM-like"/>
</dbReference>
<reference evidence="1 2" key="1">
    <citation type="journal article" date="2019" name="Genome Biol. Evol.">
        <title>Whole-Genome Sequencing of the Giant Devil Catfish, Bagarius yarrelli.</title>
        <authorList>
            <person name="Jiang W."/>
            <person name="Lv Y."/>
            <person name="Cheng L."/>
            <person name="Yang K."/>
            <person name="Chao B."/>
            <person name="Wang X."/>
            <person name="Li Y."/>
            <person name="Pan X."/>
            <person name="You X."/>
            <person name="Zhang Y."/>
            <person name="Yang J."/>
            <person name="Li J."/>
            <person name="Zhang X."/>
            <person name="Liu S."/>
            <person name="Sun C."/>
            <person name="Yang J."/>
            <person name="Shi Q."/>
        </authorList>
    </citation>
    <scope>NUCLEOTIDE SEQUENCE [LARGE SCALE GENOMIC DNA]</scope>
    <source>
        <strain evidence="1">JWS20170419001</strain>
        <tissue evidence="1">Muscle</tissue>
    </source>
</reference>
<evidence type="ECO:0000313" key="2">
    <source>
        <dbReference type="Proteomes" id="UP000319801"/>
    </source>
</evidence>
<sequence length="126" mass="13258">MQFAQQVQLTLLTAIVKLFLKKPSETQELVQQVLSLATQLGGDLGGGVGGSPAVGQNFIPSSVPNTFAPSPTPAPISSGLNDLFELSTSMAINTGGYVAPKALSLKCRAPEVSQYVYQMYDAVLKN</sequence>
<dbReference type="Gene3D" id="1.25.10.10">
    <property type="entry name" value="Leucine-rich Repeat Variant"/>
    <property type="match status" value="1"/>
</dbReference>
<comment type="caution">
    <text evidence="1">The sequence shown here is derived from an EMBL/GenBank/DDBJ whole genome shotgun (WGS) entry which is preliminary data.</text>
</comment>
<accession>A0A556UY04</accession>
<evidence type="ECO:0000313" key="1">
    <source>
        <dbReference type="EMBL" id="TSP36091.1"/>
    </source>
</evidence>
<dbReference type="AlphaFoldDB" id="A0A556UY04"/>
<keyword evidence="2" id="KW-1185">Reference proteome</keyword>
<protein>
    <submittedName>
        <fullName evidence="1">AP-2 complex subunit beta</fullName>
    </submittedName>
</protein>
<dbReference type="OrthoDB" id="10254310at2759"/>
<gene>
    <name evidence="1" type="ORF">Baya_10263</name>
</gene>
<proteinExistence type="predicted"/>
<organism evidence="1 2">
    <name type="scientific">Bagarius yarrelli</name>
    <name type="common">Goonch</name>
    <name type="synonym">Bagrus yarrelli</name>
    <dbReference type="NCBI Taxonomy" id="175774"/>
    <lineage>
        <taxon>Eukaryota</taxon>
        <taxon>Metazoa</taxon>
        <taxon>Chordata</taxon>
        <taxon>Craniata</taxon>
        <taxon>Vertebrata</taxon>
        <taxon>Euteleostomi</taxon>
        <taxon>Actinopterygii</taxon>
        <taxon>Neopterygii</taxon>
        <taxon>Teleostei</taxon>
        <taxon>Ostariophysi</taxon>
        <taxon>Siluriformes</taxon>
        <taxon>Sisoridae</taxon>
        <taxon>Sisorinae</taxon>
        <taxon>Bagarius</taxon>
    </lineage>
</organism>
<dbReference type="EMBL" id="VCAZ01000075">
    <property type="protein sequence ID" value="TSP36091.1"/>
    <property type="molecule type" value="Genomic_DNA"/>
</dbReference>
<dbReference type="Proteomes" id="UP000319801">
    <property type="component" value="Unassembled WGS sequence"/>
</dbReference>